<dbReference type="AlphaFoldDB" id="A0AAD9IQQ1"/>
<evidence type="ECO:0000313" key="2">
    <source>
        <dbReference type="Proteomes" id="UP001208570"/>
    </source>
</evidence>
<reference evidence="1" key="1">
    <citation type="journal article" date="2023" name="Mol. Biol. Evol.">
        <title>Third-Generation Sequencing Reveals the Adaptive Role of the Epigenome in Three Deep-Sea Polychaetes.</title>
        <authorList>
            <person name="Perez M."/>
            <person name="Aroh O."/>
            <person name="Sun Y."/>
            <person name="Lan Y."/>
            <person name="Juniper S.K."/>
            <person name="Young C.R."/>
            <person name="Angers B."/>
            <person name="Qian P.Y."/>
        </authorList>
    </citation>
    <scope>NUCLEOTIDE SEQUENCE</scope>
    <source>
        <strain evidence="1">P08H-3</strain>
    </source>
</reference>
<comment type="caution">
    <text evidence="1">The sequence shown here is derived from an EMBL/GenBank/DDBJ whole genome shotgun (WGS) entry which is preliminary data.</text>
</comment>
<dbReference type="Proteomes" id="UP001208570">
    <property type="component" value="Unassembled WGS sequence"/>
</dbReference>
<evidence type="ECO:0000313" key="1">
    <source>
        <dbReference type="EMBL" id="KAK2138290.1"/>
    </source>
</evidence>
<proteinExistence type="predicted"/>
<organism evidence="1 2">
    <name type="scientific">Paralvinella palmiformis</name>
    <dbReference type="NCBI Taxonomy" id="53620"/>
    <lineage>
        <taxon>Eukaryota</taxon>
        <taxon>Metazoa</taxon>
        <taxon>Spiralia</taxon>
        <taxon>Lophotrochozoa</taxon>
        <taxon>Annelida</taxon>
        <taxon>Polychaeta</taxon>
        <taxon>Sedentaria</taxon>
        <taxon>Canalipalpata</taxon>
        <taxon>Terebellida</taxon>
        <taxon>Terebelliformia</taxon>
        <taxon>Alvinellidae</taxon>
        <taxon>Paralvinella</taxon>
    </lineage>
</organism>
<sequence>MTYIPEPETRAAITASGPRDGSTIGLPSSTLPAIGEFDNAIGANWSMQARFPLIRWLDVILNGSYPNRKHSSIAIGCALTSRSSGALNTPDQPTISTIRSTSRRLAQNDAMLDAYLDGMDYYFRVNDDTILESRFWTERYIQTLGQYNPSNVGVVGPRHIGGNYWILTYDFVHRTHIDIFGYYYPRVFTDWFADGWITGVYAPNRTTKVTNALLTHQTSIGHRYSEDESKRSLKDPMIAESRKILQRLA</sequence>
<gene>
    <name evidence="1" type="ORF">LSH36_3409g00000</name>
</gene>
<name>A0AAD9IQQ1_9ANNE</name>
<protein>
    <submittedName>
        <fullName evidence="1">Uncharacterized protein</fullName>
    </submittedName>
</protein>
<dbReference type="EMBL" id="JAODUP010003401">
    <property type="protein sequence ID" value="KAK2138290.1"/>
    <property type="molecule type" value="Genomic_DNA"/>
</dbReference>
<keyword evidence="2" id="KW-1185">Reference proteome</keyword>
<accession>A0AAD9IQQ1</accession>